<evidence type="ECO:0000313" key="3">
    <source>
        <dbReference type="Proteomes" id="UP000053599"/>
    </source>
</evidence>
<dbReference type="Proteomes" id="UP000053599">
    <property type="component" value="Unassembled WGS sequence"/>
</dbReference>
<gene>
    <name evidence="2" type="ORF">PV11_00030</name>
</gene>
<dbReference type="EMBL" id="KN846951">
    <property type="protein sequence ID" value="KIV84239.1"/>
    <property type="molecule type" value="Genomic_DNA"/>
</dbReference>
<dbReference type="AlphaFoldDB" id="A0A0D1YS25"/>
<dbReference type="OrthoDB" id="10395759at2759"/>
<protein>
    <submittedName>
        <fullName evidence="2">Uncharacterized protein</fullName>
    </submittedName>
</protein>
<organism evidence="2 3">
    <name type="scientific">Exophiala sideris</name>
    <dbReference type="NCBI Taxonomy" id="1016849"/>
    <lineage>
        <taxon>Eukaryota</taxon>
        <taxon>Fungi</taxon>
        <taxon>Dikarya</taxon>
        <taxon>Ascomycota</taxon>
        <taxon>Pezizomycotina</taxon>
        <taxon>Eurotiomycetes</taxon>
        <taxon>Chaetothyriomycetidae</taxon>
        <taxon>Chaetothyriales</taxon>
        <taxon>Herpotrichiellaceae</taxon>
        <taxon>Exophiala</taxon>
    </lineage>
</organism>
<dbReference type="HOGENOM" id="CLU_2223293_0_0_1"/>
<accession>A0A0D1YS25</accession>
<proteinExistence type="predicted"/>
<reference evidence="2 3" key="1">
    <citation type="submission" date="2015-01" db="EMBL/GenBank/DDBJ databases">
        <title>The Genome Sequence of Exophiala sideris CBS121828.</title>
        <authorList>
            <consortium name="The Broad Institute Genomics Platform"/>
            <person name="Cuomo C."/>
            <person name="de Hoog S."/>
            <person name="Gorbushina A."/>
            <person name="Stielow B."/>
            <person name="Teixiera M."/>
            <person name="Abouelleil A."/>
            <person name="Chapman S.B."/>
            <person name="Priest M."/>
            <person name="Young S.K."/>
            <person name="Wortman J."/>
            <person name="Nusbaum C."/>
            <person name="Birren B."/>
        </authorList>
    </citation>
    <scope>NUCLEOTIDE SEQUENCE [LARGE SCALE GENOMIC DNA]</scope>
    <source>
        <strain evidence="2 3">CBS 121828</strain>
    </source>
</reference>
<evidence type="ECO:0000313" key="2">
    <source>
        <dbReference type="EMBL" id="KIV84239.1"/>
    </source>
</evidence>
<sequence>MSAQNYCGCKNVHPAAREFKRCTKKPNSHLQCYPYEPPTLRLYPCGRQSVIHVIEQIHPASSTVRQGNCPNHRSEEYWYINGKQITKPKTGGRGPRGDGPSNLAVK</sequence>
<evidence type="ECO:0000256" key="1">
    <source>
        <dbReference type="SAM" id="MobiDB-lite"/>
    </source>
</evidence>
<name>A0A0D1YS25_9EURO</name>
<feature type="region of interest" description="Disordered" evidence="1">
    <location>
        <begin position="82"/>
        <end position="106"/>
    </location>
</feature>